<dbReference type="InterPro" id="IPR036390">
    <property type="entry name" value="WH_DNA-bd_sf"/>
</dbReference>
<dbReference type="Proteomes" id="UP000325577">
    <property type="component" value="Linkage Group LG20"/>
</dbReference>
<dbReference type="InterPro" id="IPR036388">
    <property type="entry name" value="WH-like_DNA-bd_sf"/>
</dbReference>
<dbReference type="GO" id="GO:0005730">
    <property type="term" value="C:nucleolus"/>
    <property type="evidence" value="ECO:0007669"/>
    <property type="project" value="TreeGrafter"/>
</dbReference>
<evidence type="ECO:0000313" key="6">
    <source>
        <dbReference type="Proteomes" id="UP000325577"/>
    </source>
</evidence>
<dbReference type="GO" id="GO:0003690">
    <property type="term" value="F:double-stranded DNA binding"/>
    <property type="evidence" value="ECO:0007669"/>
    <property type="project" value="TreeGrafter"/>
</dbReference>
<accession>A0A5J5ADH3</accession>
<proteinExistence type="predicted"/>
<feature type="domain" description="H15" evidence="4">
    <location>
        <begin position="44"/>
        <end position="102"/>
    </location>
</feature>
<dbReference type="GO" id="GO:0006334">
    <property type="term" value="P:nucleosome assembly"/>
    <property type="evidence" value="ECO:0007669"/>
    <property type="project" value="InterPro"/>
</dbReference>
<comment type="subcellular location">
    <subcellularLocation>
        <location evidence="1">Nucleus</location>
    </subcellularLocation>
</comment>
<dbReference type="EMBL" id="CM018044">
    <property type="protein sequence ID" value="KAA8529055.1"/>
    <property type="molecule type" value="Genomic_DNA"/>
</dbReference>
<dbReference type="GO" id="GO:0000786">
    <property type="term" value="C:nucleosome"/>
    <property type="evidence" value="ECO:0007669"/>
    <property type="project" value="InterPro"/>
</dbReference>
<dbReference type="PROSITE" id="PS51504">
    <property type="entry name" value="H15"/>
    <property type="match status" value="1"/>
</dbReference>
<dbReference type="GO" id="GO:0031492">
    <property type="term" value="F:nucleosomal DNA binding"/>
    <property type="evidence" value="ECO:0007669"/>
    <property type="project" value="TreeGrafter"/>
</dbReference>
<evidence type="ECO:0000256" key="2">
    <source>
        <dbReference type="ARBA" id="ARBA00023125"/>
    </source>
</evidence>
<dbReference type="PANTHER" id="PTHR11467">
    <property type="entry name" value="HISTONE H1"/>
    <property type="match status" value="1"/>
</dbReference>
<keyword evidence="6" id="KW-1185">Reference proteome</keyword>
<evidence type="ECO:0000259" key="4">
    <source>
        <dbReference type="PROSITE" id="PS51504"/>
    </source>
</evidence>
<keyword evidence="2" id="KW-0238">DNA-binding</keyword>
<gene>
    <name evidence="5" type="ORF">F0562_033457</name>
</gene>
<dbReference type="GO" id="GO:0045910">
    <property type="term" value="P:negative regulation of DNA recombination"/>
    <property type="evidence" value="ECO:0007669"/>
    <property type="project" value="TreeGrafter"/>
</dbReference>
<dbReference type="Gene3D" id="1.10.10.10">
    <property type="entry name" value="Winged helix-like DNA-binding domain superfamily/Winged helix DNA-binding domain"/>
    <property type="match status" value="1"/>
</dbReference>
<evidence type="ECO:0000256" key="3">
    <source>
        <dbReference type="ARBA" id="ARBA00023242"/>
    </source>
</evidence>
<evidence type="ECO:0000313" key="5">
    <source>
        <dbReference type="EMBL" id="KAA8529055.1"/>
    </source>
</evidence>
<dbReference type="OrthoDB" id="1110759at2759"/>
<reference evidence="5 6" key="1">
    <citation type="submission" date="2019-09" db="EMBL/GenBank/DDBJ databases">
        <title>A chromosome-level genome assembly of the Chinese tupelo Nyssa sinensis.</title>
        <authorList>
            <person name="Yang X."/>
            <person name="Kang M."/>
            <person name="Yang Y."/>
            <person name="Xiong H."/>
            <person name="Wang M."/>
            <person name="Zhang Z."/>
            <person name="Wang Z."/>
            <person name="Wu H."/>
            <person name="Ma T."/>
            <person name="Liu J."/>
            <person name="Xi Z."/>
        </authorList>
    </citation>
    <scope>NUCLEOTIDE SEQUENCE [LARGE SCALE GENOMIC DNA]</scope>
    <source>
        <strain evidence="5">J267</strain>
        <tissue evidence="5">Leaf</tissue>
    </source>
</reference>
<dbReference type="GO" id="GO:0030261">
    <property type="term" value="P:chromosome condensation"/>
    <property type="evidence" value="ECO:0007669"/>
    <property type="project" value="TreeGrafter"/>
</dbReference>
<keyword evidence="3" id="KW-0539">Nucleus</keyword>
<protein>
    <recommendedName>
        <fullName evidence="4">H15 domain-containing protein</fullName>
    </recommendedName>
</protein>
<evidence type="ECO:0000256" key="1">
    <source>
        <dbReference type="ARBA" id="ARBA00004123"/>
    </source>
</evidence>
<sequence>MDWFRNGVMLIENFDGFDGPVTAARKTRIENHLREFFTNIHTPDHPTYTAMIHKAIKELNEEEGSSKNSISEFIRKEYDDLPCAHSTVLDYHMEKLFIRERK</sequence>
<dbReference type="InterPro" id="IPR005818">
    <property type="entry name" value="Histone_H1/H5_H15"/>
</dbReference>
<dbReference type="Pfam" id="PF00538">
    <property type="entry name" value="Linker_histone"/>
    <property type="match status" value="1"/>
</dbReference>
<dbReference type="PANTHER" id="PTHR11467:SF109">
    <property type="entry name" value="H15 DOMAIN-CONTAINING PROTEIN"/>
    <property type="match status" value="1"/>
</dbReference>
<dbReference type="AlphaFoldDB" id="A0A5J5ADH3"/>
<organism evidence="5 6">
    <name type="scientific">Nyssa sinensis</name>
    <dbReference type="NCBI Taxonomy" id="561372"/>
    <lineage>
        <taxon>Eukaryota</taxon>
        <taxon>Viridiplantae</taxon>
        <taxon>Streptophyta</taxon>
        <taxon>Embryophyta</taxon>
        <taxon>Tracheophyta</taxon>
        <taxon>Spermatophyta</taxon>
        <taxon>Magnoliopsida</taxon>
        <taxon>eudicotyledons</taxon>
        <taxon>Gunneridae</taxon>
        <taxon>Pentapetalae</taxon>
        <taxon>asterids</taxon>
        <taxon>Cornales</taxon>
        <taxon>Nyssaceae</taxon>
        <taxon>Nyssa</taxon>
    </lineage>
</organism>
<dbReference type="SUPFAM" id="SSF46785">
    <property type="entry name" value="Winged helix' DNA-binding domain"/>
    <property type="match status" value="1"/>
</dbReference>
<name>A0A5J5ADH3_9ASTE</name>